<sequence>MLKGGAKEKTSNEWTPMDRLTDDASDRPNDFVVAIGGIAATLGLDGRRTPNGTSTGSRDGWLSGGGRRRVDEGDSNAPLLPSTRRDSDHSRSRTGPAFRSKEPKPSCLRQLMAFVIVGGMLGAFAVYLFKSNGTSPVTFRACDFADNYIIYLPHGSLESQRVQLANALMLSHLLNRTLVLPPAIVSPAPTFQGADVPYGSYEVLTKRLASVVNGHYYSKRPCHSLGQIDSDCGMLPHCQLNEDALDVSLETKRETPASGAASKNKINGFLPIRLLSSWSSISQYEKAAKLLNVSVVTDSDLKRLHPQINGLQFGAYEPNLGPWTRCTRVIRDSHETELVFAEKELSTADGSIGR</sequence>
<organism evidence="3 4">
    <name type="scientific">Gonapodya prolifera (strain JEL478)</name>
    <name type="common">Monoblepharis prolifera</name>
    <dbReference type="NCBI Taxonomy" id="1344416"/>
    <lineage>
        <taxon>Eukaryota</taxon>
        <taxon>Fungi</taxon>
        <taxon>Fungi incertae sedis</taxon>
        <taxon>Chytridiomycota</taxon>
        <taxon>Chytridiomycota incertae sedis</taxon>
        <taxon>Monoblepharidomycetes</taxon>
        <taxon>Monoblepharidales</taxon>
        <taxon>Gonapodyaceae</taxon>
        <taxon>Gonapodya</taxon>
    </lineage>
</organism>
<reference evidence="3 4" key="1">
    <citation type="journal article" date="2015" name="Genome Biol. Evol.">
        <title>Phylogenomic analyses indicate that early fungi evolved digesting cell walls of algal ancestors of land plants.</title>
        <authorList>
            <person name="Chang Y."/>
            <person name="Wang S."/>
            <person name="Sekimoto S."/>
            <person name="Aerts A.L."/>
            <person name="Choi C."/>
            <person name="Clum A."/>
            <person name="LaButti K.M."/>
            <person name="Lindquist E.A."/>
            <person name="Yee Ngan C."/>
            <person name="Ohm R.A."/>
            <person name="Salamov A.A."/>
            <person name="Grigoriev I.V."/>
            <person name="Spatafora J.W."/>
            <person name="Berbee M.L."/>
        </authorList>
    </citation>
    <scope>NUCLEOTIDE SEQUENCE [LARGE SCALE GENOMIC DNA]</scope>
    <source>
        <strain evidence="3 4">JEL478</strain>
    </source>
</reference>
<keyword evidence="2" id="KW-0472">Membrane</keyword>
<evidence type="ECO:0000313" key="3">
    <source>
        <dbReference type="EMBL" id="KXS22231.1"/>
    </source>
</evidence>
<evidence type="ECO:0000313" key="4">
    <source>
        <dbReference type="Proteomes" id="UP000070544"/>
    </source>
</evidence>
<keyword evidence="2" id="KW-1133">Transmembrane helix</keyword>
<dbReference type="OrthoDB" id="1882547at2759"/>
<protein>
    <recommendedName>
        <fullName evidence="5">O-fucosyltransferase family protein</fullName>
    </recommendedName>
</protein>
<evidence type="ECO:0000256" key="2">
    <source>
        <dbReference type="SAM" id="Phobius"/>
    </source>
</evidence>
<feature type="transmembrane region" description="Helical" evidence="2">
    <location>
        <begin position="111"/>
        <end position="129"/>
    </location>
</feature>
<gene>
    <name evidence="3" type="ORF">M427DRAFT_167696</name>
</gene>
<feature type="region of interest" description="Disordered" evidence="1">
    <location>
        <begin position="1"/>
        <end position="27"/>
    </location>
</feature>
<feature type="region of interest" description="Disordered" evidence="1">
    <location>
        <begin position="43"/>
        <end position="103"/>
    </location>
</feature>
<evidence type="ECO:0008006" key="5">
    <source>
        <dbReference type="Google" id="ProtNLM"/>
    </source>
</evidence>
<keyword evidence="4" id="KW-1185">Reference proteome</keyword>
<keyword evidence="2" id="KW-0812">Transmembrane</keyword>
<dbReference type="EMBL" id="KQ965731">
    <property type="protein sequence ID" value="KXS22231.1"/>
    <property type="molecule type" value="Genomic_DNA"/>
</dbReference>
<feature type="compositionally biased region" description="Basic and acidic residues" evidence="1">
    <location>
        <begin position="1"/>
        <end position="11"/>
    </location>
</feature>
<proteinExistence type="predicted"/>
<name>A0A139AZR4_GONPJ</name>
<evidence type="ECO:0000256" key="1">
    <source>
        <dbReference type="SAM" id="MobiDB-lite"/>
    </source>
</evidence>
<dbReference type="Proteomes" id="UP000070544">
    <property type="component" value="Unassembled WGS sequence"/>
</dbReference>
<accession>A0A139AZR4</accession>
<dbReference type="AlphaFoldDB" id="A0A139AZR4"/>